<keyword evidence="6" id="KW-1185">Reference proteome</keyword>
<dbReference type="Pfam" id="PF03477">
    <property type="entry name" value="ATP-cone"/>
    <property type="match status" value="1"/>
</dbReference>
<keyword evidence="2 3" id="KW-0067">ATP-binding</keyword>
<evidence type="ECO:0000259" key="4">
    <source>
        <dbReference type="PROSITE" id="PS51161"/>
    </source>
</evidence>
<reference evidence="5 6" key="1">
    <citation type="submission" date="2019-11" db="EMBL/GenBank/DDBJ databases">
        <title>Draft genome sequence of Paludibacterium sp. dN18-1.</title>
        <authorList>
            <person name="Im W.-T."/>
        </authorList>
    </citation>
    <scope>NUCLEOTIDE SEQUENCE [LARGE SCALE GENOMIC DNA]</scope>
    <source>
        <strain evidence="6">dN 18-1</strain>
    </source>
</reference>
<sequence>MVKNNLMNISSKPLPQQIYKRNGSLQAFTQDKITSAILRAGTATGEVTAQQANELTRTILTELCQTFDKTIPHVEQVRGYGRNRAV</sequence>
<evidence type="ECO:0000313" key="5">
    <source>
        <dbReference type="EMBL" id="MTD32282.1"/>
    </source>
</evidence>
<protein>
    <recommendedName>
        <fullName evidence="4">ATP-cone domain-containing protein</fullName>
    </recommendedName>
</protein>
<organism evidence="5 6">
    <name type="scientific">Paludibacterium denitrificans</name>
    <dbReference type="NCBI Taxonomy" id="2675226"/>
    <lineage>
        <taxon>Bacteria</taxon>
        <taxon>Pseudomonadati</taxon>
        <taxon>Pseudomonadota</taxon>
        <taxon>Betaproteobacteria</taxon>
        <taxon>Neisseriales</taxon>
        <taxon>Chromobacteriaceae</taxon>
        <taxon>Paludibacterium</taxon>
    </lineage>
</organism>
<gene>
    <name evidence="5" type="ORF">GKE73_00090</name>
</gene>
<proteinExistence type="predicted"/>
<dbReference type="EMBL" id="WLYX01000001">
    <property type="protein sequence ID" value="MTD32282.1"/>
    <property type="molecule type" value="Genomic_DNA"/>
</dbReference>
<accession>A0A844G918</accession>
<keyword evidence="1 3" id="KW-0547">Nucleotide-binding</keyword>
<dbReference type="AlphaFoldDB" id="A0A844G918"/>
<dbReference type="PROSITE" id="PS51161">
    <property type="entry name" value="ATP_CONE"/>
    <property type="match status" value="1"/>
</dbReference>
<dbReference type="GO" id="GO:0005524">
    <property type="term" value="F:ATP binding"/>
    <property type="evidence" value="ECO:0007669"/>
    <property type="project" value="UniProtKB-UniRule"/>
</dbReference>
<evidence type="ECO:0000256" key="3">
    <source>
        <dbReference type="PROSITE-ProRule" id="PRU00492"/>
    </source>
</evidence>
<evidence type="ECO:0000313" key="6">
    <source>
        <dbReference type="Proteomes" id="UP000446658"/>
    </source>
</evidence>
<feature type="domain" description="ATP-cone" evidence="4">
    <location>
        <begin position="16"/>
        <end position="86"/>
    </location>
</feature>
<evidence type="ECO:0000256" key="2">
    <source>
        <dbReference type="ARBA" id="ARBA00022840"/>
    </source>
</evidence>
<evidence type="ECO:0000256" key="1">
    <source>
        <dbReference type="ARBA" id="ARBA00022741"/>
    </source>
</evidence>
<dbReference type="Proteomes" id="UP000446658">
    <property type="component" value="Unassembled WGS sequence"/>
</dbReference>
<dbReference type="InterPro" id="IPR005144">
    <property type="entry name" value="ATP-cone_dom"/>
</dbReference>
<name>A0A844G918_9NEIS</name>
<comment type="caution">
    <text evidence="5">The sequence shown here is derived from an EMBL/GenBank/DDBJ whole genome shotgun (WGS) entry which is preliminary data.</text>
</comment>